<keyword evidence="1" id="KW-1133">Transmembrane helix</keyword>
<dbReference type="PATRIC" id="fig|1114964.3.peg.4380"/>
<dbReference type="AlphaFoldDB" id="T0HBW0"/>
<feature type="transmembrane region" description="Helical" evidence="1">
    <location>
        <begin position="20"/>
        <end position="44"/>
    </location>
</feature>
<gene>
    <name evidence="2" type="ORF">L485_22340</name>
</gene>
<reference evidence="2 3" key="1">
    <citation type="journal article" date="2013" name="Genome Announc.">
        <title>Draft Genome Sequence of a Hexachlorocyclohexane-Degrading Bacterium, Sphingobium baderi Strain LL03T.</title>
        <authorList>
            <person name="Kaur J."/>
            <person name="Verma H."/>
            <person name="Tripathi C."/>
            <person name="Khurana J.P."/>
            <person name="Lal R."/>
        </authorList>
    </citation>
    <scope>NUCLEOTIDE SEQUENCE [LARGE SCALE GENOMIC DNA]</scope>
    <source>
        <strain evidence="2 3">LL03</strain>
    </source>
</reference>
<dbReference type="RefSeq" id="WP_021246991.1">
    <property type="nucleotide sequence ID" value="NZ_ATIB01000088.1"/>
</dbReference>
<keyword evidence="1" id="KW-0812">Transmembrane</keyword>
<comment type="caution">
    <text evidence="2">The sequence shown here is derived from an EMBL/GenBank/DDBJ whole genome shotgun (WGS) entry which is preliminary data.</text>
</comment>
<dbReference type="EMBL" id="ATIB01000088">
    <property type="protein sequence ID" value="EQA96824.1"/>
    <property type="molecule type" value="Genomic_DNA"/>
</dbReference>
<evidence type="ECO:0000313" key="2">
    <source>
        <dbReference type="EMBL" id="EQA96824.1"/>
    </source>
</evidence>
<keyword evidence="3" id="KW-1185">Reference proteome</keyword>
<dbReference type="Proteomes" id="UP000015524">
    <property type="component" value="Unassembled WGS sequence"/>
</dbReference>
<protein>
    <submittedName>
        <fullName evidence="2">Uncharacterized protein</fullName>
    </submittedName>
</protein>
<evidence type="ECO:0000256" key="1">
    <source>
        <dbReference type="SAM" id="Phobius"/>
    </source>
</evidence>
<name>T0HBW0_9SPHN</name>
<organism evidence="2 3">
    <name type="scientific">Sphingobium baderi LL03</name>
    <dbReference type="NCBI Taxonomy" id="1114964"/>
    <lineage>
        <taxon>Bacteria</taxon>
        <taxon>Pseudomonadati</taxon>
        <taxon>Pseudomonadota</taxon>
        <taxon>Alphaproteobacteria</taxon>
        <taxon>Sphingomonadales</taxon>
        <taxon>Sphingomonadaceae</taxon>
        <taxon>Sphingobium</taxon>
    </lineage>
</organism>
<sequence>MTTFHQTLSALTDPEGWSSIRLTVTETVTLSLCALVIGMILGGLGV</sequence>
<evidence type="ECO:0000313" key="3">
    <source>
        <dbReference type="Proteomes" id="UP000015524"/>
    </source>
</evidence>
<keyword evidence="1" id="KW-0472">Membrane</keyword>
<accession>T0HBW0</accession>
<proteinExistence type="predicted"/>